<sequence length="211" mass="25213">MGSSPSQDIQKNQKGGLDKLIKDQKKTEKQSKEFPPYTANEIERLRIKFGQIDKLNQGYIYIDQLTELQEIKMHFFKDRILYLTEQKLKDEDKNEIDFETFTQILIPFHPESGKDMKYIYLFKIYDINQDGVITLKDIIDCQKLFYSQQHRQQLGYKYLYGSLMENEHFLEKLANDIMNEFDFDNSGTIDLQEFKVLVDDLDLLFRMNINF</sequence>
<dbReference type="InterPro" id="IPR011992">
    <property type="entry name" value="EF-hand-dom_pair"/>
</dbReference>
<feature type="domain" description="EF-hand" evidence="5">
    <location>
        <begin position="169"/>
        <end position="204"/>
    </location>
</feature>
<feature type="compositionally biased region" description="Basic and acidic residues" evidence="4">
    <location>
        <begin position="16"/>
        <end position="32"/>
    </location>
</feature>
<accession>A0A0V0QP24</accession>
<feature type="region of interest" description="Disordered" evidence="4">
    <location>
        <begin position="1"/>
        <end position="35"/>
    </location>
</feature>
<dbReference type="InParanoid" id="A0A0V0QP24"/>
<dbReference type="AlphaFoldDB" id="A0A0V0QP24"/>
<keyword evidence="1" id="KW-0479">Metal-binding</keyword>
<keyword evidence="3" id="KW-0106">Calcium</keyword>
<name>A0A0V0QP24_PSEPJ</name>
<dbReference type="InterPro" id="IPR002048">
    <property type="entry name" value="EF_hand_dom"/>
</dbReference>
<protein>
    <recommendedName>
        <fullName evidence="5">EF-hand domain-containing protein</fullName>
    </recommendedName>
</protein>
<dbReference type="EMBL" id="LDAU01000126">
    <property type="protein sequence ID" value="KRX03744.1"/>
    <property type="molecule type" value="Genomic_DNA"/>
</dbReference>
<dbReference type="OMA" id="MHFFRER"/>
<dbReference type="PROSITE" id="PS50222">
    <property type="entry name" value="EF_HAND_2"/>
    <property type="match status" value="2"/>
</dbReference>
<dbReference type="SUPFAM" id="SSF47473">
    <property type="entry name" value="EF-hand"/>
    <property type="match status" value="1"/>
</dbReference>
<dbReference type="PROSITE" id="PS00018">
    <property type="entry name" value="EF_HAND_1"/>
    <property type="match status" value="2"/>
</dbReference>
<dbReference type="InterPro" id="IPR018247">
    <property type="entry name" value="EF_Hand_1_Ca_BS"/>
</dbReference>
<evidence type="ECO:0000256" key="2">
    <source>
        <dbReference type="ARBA" id="ARBA00022737"/>
    </source>
</evidence>
<organism evidence="6 7">
    <name type="scientific">Pseudocohnilembus persalinus</name>
    <name type="common">Ciliate</name>
    <dbReference type="NCBI Taxonomy" id="266149"/>
    <lineage>
        <taxon>Eukaryota</taxon>
        <taxon>Sar</taxon>
        <taxon>Alveolata</taxon>
        <taxon>Ciliophora</taxon>
        <taxon>Intramacronucleata</taxon>
        <taxon>Oligohymenophorea</taxon>
        <taxon>Scuticociliatia</taxon>
        <taxon>Philasterida</taxon>
        <taxon>Pseudocohnilembidae</taxon>
        <taxon>Pseudocohnilembus</taxon>
    </lineage>
</organism>
<feature type="domain" description="EF-hand" evidence="5">
    <location>
        <begin position="113"/>
        <end position="148"/>
    </location>
</feature>
<evidence type="ECO:0000313" key="7">
    <source>
        <dbReference type="Proteomes" id="UP000054937"/>
    </source>
</evidence>
<proteinExistence type="predicted"/>
<dbReference type="Proteomes" id="UP000054937">
    <property type="component" value="Unassembled WGS sequence"/>
</dbReference>
<dbReference type="Gene3D" id="1.10.238.10">
    <property type="entry name" value="EF-hand"/>
    <property type="match status" value="1"/>
</dbReference>
<dbReference type="GO" id="GO:0005509">
    <property type="term" value="F:calcium ion binding"/>
    <property type="evidence" value="ECO:0007669"/>
    <property type="project" value="InterPro"/>
</dbReference>
<evidence type="ECO:0000256" key="1">
    <source>
        <dbReference type="ARBA" id="ARBA00022723"/>
    </source>
</evidence>
<dbReference type="PANTHER" id="PTHR45942">
    <property type="entry name" value="PROTEIN PHOSPATASE 3 REGULATORY SUBUNIT B ALPHA ISOFORM TYPE 1"/>
    <property type="match status" value="1"/>
</dbReference>
<dbReference type="OrthoDB" id="303546at2759"/>
<dbReference type="Pfam" id="PF13499">
    <property type="entry name" value="EF-hand_7"/>
    <property type="match status" value="1"/>
</dbReference>
<keyword evidence="2" id="KW-0677">Repeat</keyword>
<keyword evidence="7" id="KW-1185">Reference proteome</keyword>
<gene>
    <name evidence="6" type="ORF">PPERSA_04252</name>
</gene>
<evidence type="ECO:0000313" key="6">
    <source>
        <dbReference type="EMBL" id="KRX03744.1"/>
    </source>
</evidence>
<evidence type="ECO:0000256" key="4">
    <source>
        <dbReference type="SAM" id="MobiDB-lite"/>
    </source>
</evidence>
<evidence type="ECO:0000256" key="3">
    <source>
        <dbReference type="ARBA" id="ARBA00022837"/>
    </source>
</evidence>
<feature type="compositionally biased region" description="Polar residues" evidence="4">
    <location>
        <begin position="1"/>
        <end position="13"/>
    </location>
</feature>
<reference evidence="6 7" key="1">
    <citation type="journal article" date="2015" name="Sci. Rep.">
        <title>Genome of the facultative scuticociliatosis pathogen Pseudocohnilembus persalinus provides insight into its virulence through horizontal gene transfer.</title>
        <authorList>
            <person name="Xiong J."/>
            <person name="Wang G."/>
            <person name="Cheng J."/>
            <person name="Tian M."/>
            <person name="Pan X."/>
            <person name="Warren A."/>
            <person name="Jiang C."/>
            <person name="Yuan D."/>
            <person name="Miao W."/>
        </authorList>
    </citation>
    <scope>NUCLEOTIDE SEQUENCE [LARGE SCALE GENOMIC DNA]</scope>
    <source>
        <strain evidence="6">36N120E</strain>
    </source>
</reference>
<comment type="caution">
    <text evidence="6">The sequence shown here is derived from an EMBL/GenBank/DDBJ whole genome shotgun (WGS) entry which is preliminary data.</text>
</comment>
<evidence type="ECO:0000259" key="5">
    <source>
        <dbReference type="PROSITE" id="PS50222"/>
    </source>
</evidence>
<dbReference type="SMART" id="SM00054">
    <property type="entry name" value="EFh"/>
    <property type="match status" value="2"/>
</dbReference>